<dbReference type="EC" id="3.1.26.4" evidence="3"/>
<keyword evidence="11" id="KW-0548">Nucleotidyltransferase</keyword>
<dbReference type="InterPro" id="IPR043128">
    <property type="entry name" value="Rev_trsase/Diguanyl_cyclase"/>
</dbReference>
<dbReference type="InterPro" id="IPR000477">
    <property type="entry name" value="RT_dom"/>
</dbReference>
<evidence type="ECO:0000313" key="19">
    <source>
        <dbReference type="EMBL" id="KAL0195066.1"/>
    </source>
</evidence>
<evidence type="ECO:0000256" key="8">
    <source>
        <dbReference type="ARBA" id="ARBA00022842"/>
    </source>
</evidence>
<dbReference type="GO" id="GO:0004523">
    <property type="term" value="F:RNA-DNA hybrid ribonuclease activity"/>
    <property type="evidence" value="ECO:0007669"/>
    <property type="project" value="UniProtKB-EC"/>
</dbReference>
<dbReference type="PANTHER" id="PTHR37984:SF15">
    <property type="entry name" value="INTEGRASE CATALYTIC DOMAIN-CONTAINING PROTEIN"/>
    <property type="match status" value="1"/>
</dbReference>
<keyword evidence="11" id="KW-0239">DNA-directed DNA polymerase</keyword>
<feature type="region of interest" description="Disordered" evidence="15">
    <location>
        <begin position="1"/>
        <end position="20"/>
    </location>
</feature>
<dbReference type="AlphaFoldDB" id="A0ABD0R9L5"/>
<dbReference type="InterPro" id="IPR041588">
    <property type="entry name" value="Integrase_H2C2"/>
</dbReference>
<keyword evidence="20" id="KW-1185">Reference proteome</keyword>
<evidence type="ECO:0000259" key="18">
    <source>
        <dbReference type="PROSITE" id="PS50994"/>
    </source>
</evidence>
<feature type="domain" description="Chromo" evidence="16">
    <location>
        <begin position="1062"/>
        <end position="1112"/>
    </location>
</feature>
<dbReference type="Pfam" id="PF00385">
    <property type="entry name" value="Chromo"/>
    <property type="match status" value="1"/>
</dbReference>
<evidence type="ECO:0000256" key="12">
    <source>
        <dbReference type="ARBA" id="ARBA00023125"/>
    </source>
</evidence>
<evidence type="ECO:0000259" key="16">
    <source>
        <dbReference type="PROSITE" id="PS50013"/>
    </source>
</evidence>
<evidence type="ECO:0000256" key="1">
    <source>
        <dbReference type="ARBA" id="ARBA00004123"/>
    </source>
</evidence>
<organism evidence="19 20">
    <name type="scientific">Cirrhinus mrigala</name>
    <name type="common">Mrigala</name>
    <dbReference type="NCBI Taxonomy" id="683832"/>
    <lineage>
        <taxon>Eukaryota</taxon>
        <taxon>Metazoa</taxon>
        <taxon>Chordata</taxon>
        <taxon>Craniata</taxon>
        <taxon>Vertebrata</taxon>
        <taxon>Euteleostomi</taxon>
        <taxon>Actinopterygii</taxon>
        <taxon>Neopterygii</taxon>
        <taxon>Teleostei</taxon>
        <taxon>Ostariophysi</taxon>
        <taxon>Cypriniformes</taxon>
        <taxon>Cyprinidae</taxon>
        <taxon>Labeoninae</taxon>
        <taxon>Labeonini</taxon>
        <taxon>Cirrhinus</taxon>
    </lineage>
</organism>
<dbReference type="InterPro" id="IPR036397">
    <property type="entry name" value="RNaseH_sf"/>
</dbReference>
<dbReference type="PROSITE" id="PS50878">
    <property type="entry name" value="RT_POL"/>
    <property type="match status" value="1"/>
</dbReference>
<dbReference type="Gene3D" id="3.30.420.10">
    <property type="entry name" value="Ribonuclease H-like superfamily/Ribonuclease H"/>
    <property type="match status" value="1"/>
</dbReference>
<dbReference type="Pfam" id="PF17921">
    <property type="entry name" value="Integrase_H2C2"/>
    <property type="match status" value="1"/>
</dbReference>
<dbReference type="InterPro" id="IPR005162">
    <property type="entry name" value="Retrotrans_gag_dom"/>
</dbReference>
<dbReference type="PANTHER" id="PTHR37984">
    <property type="entry name" value="PROTEIN CBG26694"/>
    <property type="match status" value="1"/>
</dbReference>
<evidence type="ECO:0000256" key="7">
    <source>
        <dbReference type="ARBA" id="ARBA00022801"/>
    </source>
</evidence>
<dbReference type="InterPro" id="IPR023780">
    <property type="entry name" value="Chromo_domain"/>
</dbReference>
<dbReference type="CDD" id="cd01647">
    <property type="entry name" value="RT_LTR"/>
    <property type="match status" value="1"/>
</dbReference>
<dbReference type="GO" id="GO:0006310">
    <property type="term" value="P:DNA recombination"/>
    <property type="evidence" value="ECO:0007669"/>
    <property type="project" value="UniProtKB-KW"/>
</dbReference>
<evidence type="ECO:0000256" key="9">
    <source>
        <dbReference type="ARBA" id="ARBA00022908"/>
    </source>
</evidence>
<evidence type="ECO:0000259" key="17">
    <source>
        <dbReference type="PROSITE" id="PS50878"/>
    </source>
</evidence>
<keyword evidence="7" id="KW-0378">Hydrolase</keyword>
<dbReference type="SUPFAM" id="SSF56672">
    <property type="entry name" value="DNA/RNA polymerases"/>
    <property type="match status" value="1"/>
</dbReference>
<dbReference type="InterPro" id="IPR000953">
    <property type="entry name" value="Chromo/chromo_shadow_dom"/>
</dbReference>
<sequence>MSVCFRNRSPDQTNCNSMSNPESFQELVDSLWKVLLRSPVTIPSAPPSEEPPAPSTSSAIVLSSPMARPAPYAGGAEECNGFLLQCSLVFTMQPALYPTDQSQIAFITLLLTGPALRWAETIWHQGGPAAHSIHTFTTHFKEVFGRSDGEVSAGKQLYHLKQGLMSTQEYSLRFRTLAAASGWNERSLLTTYRLGLEPKLRLQLAALDDNMGLEKFIQLSLRCSERIQSYQCNQEPVNNALLRPSEPASPSEPEPMILESGRLTSAEQQRRLTRGLCMYRGASGHVRLNCPLRPVRTAVSVIPTDREKMHPLTTNSPLSSTPGHDPILSWGTGEIIKWGKGCKPLPVFTTSVESPIEKRSVQIPKIYSSYKDVFCPKRASQLPPHRPWDCAIDLVPDAPMPRGKIYPLSLPEIKAMEEYIHEALSQGYIRPSTSPAASSFFFVAKKDGGLRPCIDYRIINQGTIKFQYPLPLVPAALEQLRSARIFTKLDLHSAYNLVRIREGDEWKTAFVTPIGHYEYLVMPYGLVNAPSVFQNFIHEVLREFLHKFVIVYIDDILIYSRSEAEHHHHVAEVFQRLRDHQLYLKAEKCSFHLSSVQFLGYIIDQQGVRMDERKLQQHHRTSYNIRADALSRMHDHPETSETPVNIIPEHIIIIIINPIEWSAPPVVATPEPRPPPGCPPGRQFVPRTQRIALIHSTHTSLGTGHPGANNTLTLLSERFWWPAMARDVRQYIQGCKECAMSKSPRHLPAGKLHPLPVPNRPWSHLGVDFMTDLPSSDGNTCILVIIDRFSKFCCLIPLKGLPTALETAETLFNHVFRYYGIPEDIVSDRGPQFISRVWRLFFRLLGVTISLSSGYHPQTNGQTERKIQEVGRFLRTFCHGHQDSWNQFLGWAEYAQNSLRQPTTGLIPFQCVLGFQPPLFPWNGEPSEVPAVHYWFRESERVWDAAHHHLQRAVRRSKSIADQRRIQGPAYAPGQKIWLSTRDIRLRLPSRKLSPRFVGPFTILEQVNPVTFKLQLPPQYRIHPTFHVSLLKPFHPPLIPSTEPGHEEEPPPLLLLEDGSIYSVKEILQSRRRGSQLQYLVDWEGYGPEERSWVPRADILDPTLLEDFHTSHPEFPALRGRGRPPRCRRGVMSRIGQVLQPLTRSVHNPLNSDHRHL</sequence>
<evidence type="ECO:0000256" key="6">
    <source>
        <dbReference type="ARBA" id="ARBA00022750"/>
    </source>
</evidence>
<evidence type="ECO:0000256" key="4">
    <source>
        <dbReference type="ARBA" id="ARBA00022670"/>
    </source>
</evidence>
<dbReference type="InterPro" id="IPR012337">
    <property type="entry name" value="RNaseH-like_sf"/>
</dbReference>
<dbReference type="InterPro" id="IPR056924">
    <property type="entry name" value="SH3_Tf2-1"/>
</dbReference>
<comment type="similarity">
    <text evidence="2">Belongs to the beta type-B retroviral polymerase family. HERV class-II K(HML-2) pol subfamily.</text>
</comment>
<keyword evidence="9" id="KW-0229">DNA integration</keyword>
<dbReference type="Gene3D" id="3.10.10.10">
    <property type="entry name" value="HIV Type 1 Reverse Transcriptase, subunit A, domain 1"/>
    <property type="match status" value="1"/>
</dbReference>
<evidence type="ECO:0000256" key="2">
    <source>
        <dbReference type="ARBA" id="ARBA00010879"/>
    </source>
</evidence>
<dbReference type="GO" id="GO:0046872">
    <property type="term" value="F:metal ion binding"/>
    <property type="evidence" value="ECO:0007669"/>
    <property type="project" value="UniProtKB-KW"/>
</dbReference>
<evidence type="ECO:0000256" key="13">
    <source>
        <dbReference type="ARBA" id="ARBA00023172"/>
    </source>
</evidence>
<dbReference type="GO" id="GO:0006508">
    <property type="term" value="P:proteolysis"/>
    <property type="evidence" value="ECO:0007669"/>
    <property type="project" value="UniProtKB-KW"/>
</dbReference>
<dbReference type="GO" id="GO:0003964">
    <property type="term" value="F:RNA-directed DNA polymerase activity"/>
    <property type="evidence" value="ECO:0007669"/>
    <property type="project" value="UniProtKB-KW"/>
</dbReference>
<accession>A0ABD0R9L5</accession>
<dbReference type="Pfam" id="PF00078">
    <property type="entry name" value="RVT_1"/>
    <property type="match status" value="1"/>
</dbReference>
<evidence type="ECO:0000256" key="11">
    <source>
        <dbReference type="ARBA" id="ARBA00022932"/>
    </source>
</evidence>
<dbReference type="SMART" id="SM00298">
    <property type="entry name" value="CHROMO"/>
    <property type="match status" value="1"/>
</dbReference>
<dbReference type="InterPro" id="IPR001584">
    <property type="entry name" value="Integrase_cat-core"/>
</dbReference>
<dbReference type="GO" id="GO:0004190">
    <property type="term" value="F:aspartic-type endopeptidase activity"/>
    <property type="evidence" value="ECO:0007669"/>
    <property type="project" value="UniProtKB-KW"/>
</dbReference>
<comment type="caution">
    <text evidence="19">The sequence shown here is derived from an EMBL/GenBank/DDBJ whole genome shotgun (WGS) entry which is preliminary data.</text>
</comment>
<keyword evidence="5" id="KW-0479">Metal-binding</keyword>
<dbReference type="Gene3D" id="1.10.340.70">
    <property type="match status" value="1"/>
</dbReference>
<dbReference type="GO" id="GO:0003677">
    <property type="term" value="F:DNA binding"/>
    <property type="evidence" value="ECO:0007669"/>
    <property type="project" value="UniProtKB-KW"/>
</dbReference>
<dbReference type="SUPFAM" id="SSF54160">
    <property type="entry name" value="Chromo domain-like"/>
    <property type="match status" value="1"/>
</dbReference>
<dbReference type="PROSITE" id="PS50994">
    <property type="entry name" value="INTEGRASE"/>
    <property type="match status" value="1"/>
</dbReference>
<dbReference type="Pfam" id="PF03732">
    <property type="entry name" value="Retrotrans_gag"/>
    <property type="match status" value="1"/>
</dbReference>
<evidence type="ECO:0000256" key="3">
    <source>
        <dbReference type="ARBA" id="ARBA00012180"/>
    </source>
</evidence>
<keyword evidence="13" id="KW-0233">DNA recombination</keyword>
<keyword evidence="6" id="KW-0064">Aspartyl protease</keyword>
<dbReference type="InterPro" id="IPR050951">
    <property type="entry name" value="Retrovirus_Pol_polyprotein"/>
</dbReference>
<evidence type="ECO:0000256" key="15">
    <source>
        <dbReference type="SAM" id="MobiDB-lite"/>
    </source>
</evidence>
<evidence type="ECO:0000256" key="10">
    <source>
        <dbReference type="ARBA" id="ARBA00022918"/>
    </source>
</evidence>
<proteinExistence type="inferred from homology"/>
<dbReference type="Gene3D" id="3.30.70.270">
    <property type="match status" value="1"/>
</dbReference>
<dbReference type="PROSITE" id="PS50013">
    <property type="entry name" value="CHROMO_2"/>
    <property type="match status" value="1"/>
</dbReference>
<feature type="non-terminal residue" evidence="19">
    <location>
        <position position="1157"/>
    </location>
</feature>
<gene>
    <name evidence="19" type="ORF">M9458_008638</name>
</gene>
<dbReference type="Gene3D" id="2.40.50.40">
    <property type="match status" value="1"/>
</dbReference>
<dbReference type="InterPro" id="IPR016197">
    <property type="entry name" value="Chromo-like_dom_sf"/>
</dbReference>
<keyword evidence="8" id="KW-0460">Magnesium</keyword>
<comment type="subcellular location">
    <subcellularLocation>
        <location evidence="1">Nucleus</location>
    </subcellularLocation>
</comment>
<dbReference type="InterPro" id="IPR043502">
    <property type="entry name" value="DNA/RNA_pol_sf"/>
</dbReference>
<dbReference type="EMBL" id="JAMKFB020000004">
    <property type="protein sequence ID" value="KAL0195066.1"/>
    <property type="molecule type" value="Genomic_DNA"/>
</dbReference>
<feature type="domain" description="Reverse transcriptase" evidence="17">
    <location>
        <begin position="424"/>
        <end position="603"/>
    </location>
</feature>
<dbReference type="Pfam" id="PF24626">
    <property type="entry name" value="SH3_Tf2-1"/>
    <property type="match status" value="1"/>
</dbReference>
<dbReference type="GO" id="GO:0015074">
    <property type="term" value="P:DNA integration"/>
    <property type="evidence" value="ECO:0007669"/>
    <property type="project" value="UniProtKB-KW"/>
</dbReference>
<protein>
    <recommendedName>
        <fullName evidence="14">Gypsy retrotransposon integrase-like protein 1</fullName>
        <ecNumber evidence="3">3.1.26.4</ecNumber>
    </recommendedName>
</protein>
<dbReference type="GO" id="GO:0003887">
    <property type="term" value="F:DNA-directed DNA polymerase activity"/>
    <property type="evidence" value="ECO:0007669"/>
    <property type="project" value="UniProtKB-KW"/>
</dbReference>
<keyword evidence="4" id="KW-0645">Protease</keyword>
<feature type="domain" description="Integrase catalytic" evidence="18">
    <location>
        <begin position="757"/>
        <end position="916"/>
    </location>
</feature>
<dbReference type="SUPFAM" id="SSF53098">
    <property type="entry name" value="Ribonuclease H-like"/>
    <property type="match status" value="1"/>
</dbReference>
<evidence type="ECO:0000256" key="5">
    <source>
        <dbReference type="ARBA" id="ARBA00022723"/>
    </source>
</evidence>
<name>A0ABD0R9L5_CIRMR</name>
<keyword evidence="11" id="KW-0808">Transferase</keyword>
<keyword evidence="10" id="KW-0695">RNA-directed DNA polymerase</keyword>
<dbReference type="Pfam" id="PF00665">
    <property type="entry name" value="rve"/>
    <property type="match status" value="1"/>
</dbReference>
<keyword evidence="12" id="KW-0238">DNA-binding</keyword>
<evidence type="ECO:0000313" key="20">
    <source>
        <dbReference type="Proteomes" id="UP001529510"/>
    </source>
</evidence>
<feature type="compositionally biased region" description="Polar residues" evidence="15">
    <location>
        <begin position="10"/>
        <end position="20"/>
    </location>
</feature>
<reference evidence="19 20" key="1">
    <citation type="submission" date="2024-05" db="EMBL/GenBank/DDBJ databases">
        <title>Genome sequencing and assembly of Indian major carp, Cirrhinus mrigala (Hamilton, 1822).</title>
        <authorList>
            <person name="Mohindra V."/>
            <person name="Chowdhury L.M."/>
            <person name="Lal K."/>
            <person name="Jena J.K."/>
        </authorList>
    </citation>
    <scope>NUCLEOTIDE SEQUENCE [LARGE SCALE GENOMIC DNA]</scope>
    <source>
        <strain evidence="19">CM1030</strain>
        <tissue evidence="19">Blood</tissue>
    </source>
</reference>
<evidence type="ECO:0000256" key="14">
    <source>
        <dbReference type="ARBA" id="ARBA00039658"/>
    </source>
</evidence>
<dbReference type="GO" id="GO:0005634">
    <property type="term" value="C:nucleus"/>
    <property type="evidence" value="ECO:0007669"/>
    <property type="project" value="UniProtKB-SubCell"/>
</dbReference>
<dbReference type="Proteomes" id="UP001529510">
    <property type="component" value="Unassembled WGS sequence"/>
</dbReference>